<feature type="non-terminal residue" evidence="1">
    <location>
        <position position="1"/>
    </location>
</feature>
<reference evidence="1" key="1">
    <citation type="journal article" date="2014" name="Front. Microbiol.">
        <title>High frequency of phylogenetically diverse reductive dehalogenase-homologous genes in deep subseafloor sedimentary metagenomes.</title>
        <authorList>
            <person name="Kawai M."/>
            <person name="Futagami T."/>
            <person name="Toyoda A."/>
            <person name="Takaki Y."/>
            <person name="Nishi S."/>
            <person name="Hori S."/>
            <person name="Arai W."/>
            <person name="Tsubouchi T."/>
            <person name="Morono Y."/>
            <person name="Uchiyama I."/>
            <person name="Ito T."/>
            <person name="Fujiyama A."/>
            <person name="Inagaki F."/>
            <person name="Takami H."/>
        </authorList>
    </citation>
    <scope>NUCLEOTIDE SEQUENCE</scope>
    <source>
        <strain evidence="1">Expedition CK06-06</strain>
    </source>
</reference>
<accession>X1GS34</accession>
<organism evidence="1">
    <name type="scientific">marine sediment metagenome</name>
    <dbReference type="NCBI Taxonomy" id="412755"/>
    <lineage>
        <taxon>unclassified sequences</taxon>
        <taxon>metagenomes</taxon>
        <taxon>ecological metagenomes</taxon>
    </lineage>
</organism>
<sequence length="50" mass="5841">FVSQIQKIENLVEHDKTLSSAGKLTLEKHARWLRKKLDQFAATSFDFNLH</sequence>
<comment type="caution">
    <text evidence="1">The sequence shown here is derived from an EMBL/GenBank/DDBJ whole genome shotgun (WGS) entry which is preliminary data.</text>
</comment>
<dbReference type="EMBL" id="BARU01011388">
    <property type="protein sequence ID" value="GAH44429.1"/>
    <property type="molecule type" value="Genomic_DNA"/>
</dbReference>
<dbReference type="AlphaFoldDB" id="X1GS34"/>
<evidence type="ECO:0000313" key="1">
    <source>
        <dbReference type="EMBL" id="GAH44429.1"/>
    </source>
</evidence>
<gene>
    <name evidence="1" type="ORF">S03H2_21403</name>
</gene>
<protein>
    <submittedName>
        <fullName evidence="1">Uncharacterized protein</fullName>
    </submittedName>
</protein>
<name>X1GS34_9ZZZZ</name>
<proteinExistence type="predicted"/>